<dbReference type="HOGENOM" id="CLU_103852_0_0_1"/>
<reference evidence="1 2" key="1">
    <citation type="journal article" date="2008" name="PLoS Genet.">
        <title>Genomic islands in the pathogenic filamentous fungus Aspergillus fumigatus.</title>
        <authorList>
            <person name="Fedorova N.D."/>
            <person name="Khaldi N."/>
            <person name="Joardar V.S."/>
            <person name="Maiti R."/>
            <person name="Amedeo P."/>
            <person name="Anderson M.J."/>
            <person name="Crabtree J."/>
            <person name="Silva J.C."/>
            <person name="Badger J.H."/>
            <person name="Albarraq A."/>
            <person name="Angiuoli S."/>
            <person name="Bussey H."/>
            <person name="Bowyer P."/>
            <person name="Cotty P.J."/>
            <person name="Dyer P.S."/>
            <person name="Egan A."/>
            <person name="Galens K."/>
            <person name="Fraser-Liggett C.M."/>
            <person name="Haas B.J."/>
            <person name="Inman J.M."/>
            <person name="Kent R."/>
            <person name="Lemieux S."/>
            <person name="Malavazi I."/>
            <person name="Orvis J."/>
            <person name="Roemer T."/>
            <person name="Ronning C.M."/>
            <person name="Sundaram J.P."/>
            <person name="Sutton G."/>
            <person name="Turner G."/>
            <person name="Venter J.C."/>
            <person name="White O.R."/>
            <person name="Whitty B.R."/>
            <person name="Youngman P."/>
            <person name="Wolfe K.H."/>
            <person name="Goldman G.H."/>
            <person name="Wortman J.R."/>
            <person name="Jiang B."/>
            <person name="Denning D.W."/>
            <person name="Nierman W.C."/>
        </authorList>
    </citation>
    <scope>NUCLEOTIDE SEQUENCE [LARGE SCALE GENOMIC DNA]</scope>
    <source>
        <strain evidence="2">ATCC 1007 / CBS 513.65 / DSM 816 / NCTC 3887 / NRRL 1</strain>
    </source>
</reference>
<proteinExistence type="predicted"/>
<evidence type="ECO:0000313" key="1">
    <source>
        <dbReference type="EMBL" id="EAW07610.1"/>
    </source>
</evidence>
<accession>A1CPN9</accession>
<evidence type="ECO:0000313" key="2">
    <source>
        <dbReference type="Proteomes" id="UP000006701"/>
    </source>
</evidence>
<gene>
    <name evidence="1" type="ORF">ACLA_023240</name>
</gene>
<dbReference type="KEGG" id="act:ACLA_023240"/>
<dbReference type="GeneID" id="4701299"/>
<dbReference type="eggNOG" id="ENOG502SYVM">
    <property type="taxonomic scope" value="Eukaryota"/>
</dbReference>
<dbReference type="EMBL" id="DS027059">
    <property type="protein sequence ID" value="EAW07610.1"/>
    <property type="molecule type" value="Genomic_DNA"/>
</dbReference>
<dbReference type="OrthoDB" id="194358at2759"/>
<sequence>MANAISLGHNGDEDFEYKNGTLRTIEWAVLEMPPKTIHYFSNLPFGWVPKNDLEFIELFMRTWREDWMGFCHDARSDLSRLRTHQLTARGKDDLLIDAVAEKMQQWTRIQGTLEEQLSQARHFVSQYQRYSETHRLSESMNGIINTMERDIHGQIEKLEQTMRDLLQIASYPTPHIAGLRTNASP</sequence>
<protein>
    <submittedName>
        <fullName evidence="1">Uncharacterized protein</fullName>
    </submittedName>
</protein>
<dbReference type="OMA" id="WREDWMN"/>
<keyword evidence="2" id="KW-1185">Reference proteome</keyword>
<organism evidence="1 2">
    <name type="scientific">Aspergillus clavatus (strain ATCC 1007 / CBS 513.65 / DSM 816 / NCTC 3887 / NRRL 1 / QM 1276 / 107)</name>
    <dbReference type="NCBI Taxonomy" id="344612"/>
    <lineage>
        <taxon>Eukaryota</taxon>
        <taxon>Fungi</taxon>
        <taxon>Dikarya</taxon>
        <taxon>Ascomycota</taxon>
        <taxon>Pezizomycotina</taxon>
        <taxon>Eurotiomycetes</taxon>
        <taxon>Eurotiomycetidae</taxon>
        <taxon>Eurotiales</taxon>
        <taxon>Aspergillaceae</taxon>
        <taxon>Aspergillus</taxon>
        <taxon>Aspergillus subgen. Fumigati</taxon>
    </lineage>
</organism>
<name>A1CPN9_ASPCL</name>
<dbReference type="RefSeq" id="XP_001269036.1">
    <property type="nucleotide sequence ID" value="XM_001269035.1"/>
</dbReference>
<dbReference type="Proteomes" id="UP000006701">
    <property type="component" value="Unassembled WGS sequence"/>
</dbReference>
<dbReference type="VEuPathDB" id="FungiDB:ACLA_023240"/>
<dbReference type="AlphaFoldDB" id="A1CPN9"/>